<organism evidence="2 3">
    <name type="scientific">Pedobacter yonginense</name>
    <dbReference type="NCBI Taxonomy" id="651869"/>
    <lineage>
        <taxon>Bacteria</taxon>
        <taxon>Pseudomonadati</taxon>
        <taxon>Bacteroidota</taxon>
        <taxon>Sphingobacteriia</taxon>
        <taxon>Sphingobacteriales</taxon>
        <taxon>Sphingobacteriaceae</taxon>
        <taxon>Pedobacter</taxon>
    </lineage>
</organism>
<feature type="domain" description="Cupin type-2" evidence="1">
    <location>
        <begin position="44"/>
        <end position="98"/>
    </location>
</feature>
<dbReference type="OrthoDB" id="9802489at2"/>
<accession>A0A317EJD3</accession>
<keyword evidence="3" id="KW-1185">Reference proteome</keyword>
<gene>
    <name evidence="2" type="ORF">DHW03_15560</name>
</gene>
<sequence length="145" mass="16222">MEKVKVYKAGSLPNIQAPENSFTGEVLISNYFECENPSKLIGATVTFKPGSRSPWKINPLGQTLIIISGRGWAQCEGEDVFEIKAGDIVQFPQGKRHWDGAMPNQTLTYIALHESKNENAVRFLEKVTDEEYSKGHTLLNQNPNK</sequence>
<dbReference type="CDD" id="cd02233">
    <property type="entry name" value="cupin_HNL-like"/>
    <property type="match status" value="1"/>
</dbReference>
<dbReference type="EMBL" id="QGNZ01000004">
    <property type="protein sequence ID" value="PWS26209.1"/>
    <property type="molecule type" value="Genomic_DNA"/>
</dbReference>
<dbReference type="InterPro" id="IPR011051">
    <property type="entry name" value="RmlC_Cupin_sf"/>
</dbReference>
<dbReference type="PANTHER" id="PTHR43698:SF1">
    <property type="entry name" value="BLL4564 PROTEIN"/>
    <property type="match status" value="1"/>
</dbReference>
<dbReference type="RefSeq" id="WP_109926775.1">
    <property type="nucleotide sequence ID" value="NZ_QGNZ01000004.1"/>
</dbReference>
<proteinExistence type="predicted"/>
<dbReference type="InterPro" id="IPR013096">
    <property type="entry name" value="Cupin_2"/>
</dbReference>
<evidence type="ECO:0000313" key="2">
    <source>
        <dbReference type="EMBL" id="PWS26209.1"/>
    </source>
</evidence>
<dbReference type="InterPro" id="IPR047263">
    <property type="entry name" value="HNL-like_cupin"/>
</dbReference>
<reference evidence="2 3" key="1">
    <citation type="submission" date="2018-05" db="EMBL/GenBank/DDBJ databases">
        <title>Pedobacter paludis sp. nov., isolated from wetland soil.</title>
        <authorList>
            <person name="Zhang Y."/>
            <person name="Wang G."/>
        </authorList>
    </citation>
    <scope>NUCLEOTIDE SEQUENCE [LARGE SCALE GENOMIC DNA]</scope>
    <source>
        <strain evidence="2 3">KCTC22721</strain>
    </source>
</reference>
<comment type="caution">
    <text evidence="2">The sequence shown here is derived from an EMBL/GenBank/DDBJ whole genome shotgun (WGS) entry which is preliminary data.</text>
</comment>
<dbReference type="InterPro" id="IPR014710">
    <property type="entry name" value="RmlC-like_jellyroll"/>
</dbReference>
<dbReference type="Pfam" id="PF07883">
    <property type="entry name" value="Cupin_2"/>
    <property type="match status" value="1"/>
</dbReference>
<dbReference type="SUPFAM" id="SSF51182">
    <property type="entry name" value="RmlC-like cupins"/>
    <property type="match status" value="1"/>
</dbReference>
<protein>
    <submittedName>
        <fullName evidence="2">Cupin domain-containing protein</fullName>
    </submittedName>
</protein>
<dbReference type="PANTHER" id="PTHR43698">
    <property type="entry name" value="RIBD C-TERMINAL DOMAIN CONTAINING PROTEIN"/>
    <property type="match status" value="1"/>
</dbReference>
<evidence type="ECO:0000259" key="1">
    <source>
        <dbReference type="Pfam" id="PF07883"/>
    </source>
</evidence>
<dbReference type="Gene3D" id="2.60.120.10">
    <property type="entry name" value="Jelly Rolls"/>
    <property type="match status" value="1"/>
</dbReference>
<name>A0A317EJD3_9SPHI</name>
<evidence type="ECO:0000313" key="3">
    <source>
        <dbReference type="Proteomes" id="UP000245379"/>
    </source>
</evidence>
<dbReference type="AlphaFoldDB" id="A0A317EJD3"/>
<dbReference type="Proteomes" id="UP000245379">
    <property type="component" value="Unassembled WGS sequence"/>
</dbReference>